<dbReference type="SMART" id="SM00580">
    <property type="entry name" value="PUG"/>
    <property type="match status" value="1"/>
</dbReference>
<evidence type="ECO:0000313" key="4">
    <source>
        <dbReference type="Proteomes" id="UP000689195"/>
    </source>
</evidence>
<accession>A0A8S1XZI3</accession>
<keyword evidence="1" id="KW-0175">Coiled coil</keyword>
<dbReference type="OrthoDB" id="49605at2759"/>
<comment type="caution">
    <text evidence="3">The sequence shown here is derived from an EMBL/GenBank/DDBJ whole genome shotgun (WGS) entry which is preliminary data.</text>
</comment>
<dbReference type="InterPro" id="IPR018997">
    <property type="entry name" value="PUB_domain"/>
</dbReference>
<feature type="domain" description="PUB" evidence="2">
    <location>
        <begin position="391"/>
        <end position="444"/>
    </location>
</feature>
<protein>
    <recommendedName>
        <fullName evidence="2">PUB domain-containing protein</fullName>
    </recommendedName>
</protein>
<sequence length="482" mass="56965">MGVCQTTKMKDGQQTKKIDISQNASQVILDQYPMPKPKLGIGLPCMIKFFDQVKIIEVTESMAYNFIVRLGVNQQKQVSKDQDYQCVYLYSEKANIDFFECGFTPIDVSRPDKIIEDKKQYKFLFDFKNLWVFRDYGEEVEQVLNIFKEINVKVKQIYLFTKPLNHFIDHYQMLGQISILNSYYPLLLFDYKDVSDATKRGDDTFRIYLHSQEAFELLIQQNKISLYNRNLQIRNLIFLYQIVNFSEKLEENQYKVACYNLTQQPSGQINKQKLIKELIPQLQNLQQMGSNVVLIYSSKEPQGIKTARLAIEQYLARGLLIYPEDIKKYNEQLKSLQITPEQLIQQQKQQDNNKINQQQQEIIQLSREQEIINIYESWFKKIKSQILLQSSHNLLLKLITNITEYPNEEKFRTIQKSNKTMNLNILQYEEGQQILQLIGFREGETDYKNIFEVGQLKLARADIEIAWKNNQKNLQNELINKQ</sequence>
<dbReference type="CDD" id="cd09212">
    <property type="entry name" value="PUB"/>
    <property type="match status" value="1"/>
</dbReference>
<dbReference type="EMBL" id="CAJJDO010000146">
    <property type="protein sequence ID" value="CAD8207043.1"/>
    <property type="molecule type" value="Genomic_DNA"/>
</dbReference>
<name>A0A8S1XZI3_9CILI</name>
<dbReference type="AlphaFoldDB" id="A0A8S1XZI3"/>
<evidence type="ECO:0000259" key="2">
    <source>
        <dbReference type="Pfam" id="PF09409"/>
    </source>
</evidence>
<evidence type="ECO:0000256" key="1">
    <source>
        <dbReference type="SAM" id="Coils"/>
    </source>
</evidence>
<organism evidence="3 4">
    <name type="scientific">Paramecium pentaurelia</name>
    <dbReference type="NCBI Taxonomy" id="43138"/>
    <lineage>
        <taxon>Eukaryota</taxon>
        <taxon>Sar</taxon>
        <taxon>Alveolata</taxon>
        <taxon>Ciliophora</taxon>
        <taxon>Intramacronucleata</taxon>
        <taxon>Oligohymenophorea</taxon>
        <taxon>Peniculida</taxon>
        <taxon>Parameciidae</taxon>
        <taxon>Paramecium</taxon>
    </lineage>
</organism>
<evidence type="ECO:0000313" key="3">
    <source>
        <dbReference type="EMBL" id="CAD8207043.1"/>
    </source>
</evidence>
<reference evidence="3" key="1">
    <citation type="submission" date="2021-01" db="EMBL/GenBank/DDBJ databases">
        <authorList>
            <consortium name="Genoscope - CEA"/>
            <person name="William W."/>
        </authorList>
    </citation>
    <scope>NUCLEOTIDE SEQUENCE</scope>
</reference>
<feature type="coiled-coil region" evidence="1">
    <location>
        <begin position="341"/>
        <end position="368"/>
    </location>
</feature>
<keyword evidence="4" id="KW-1185">Reference proteome</keyword>
<gene>
    <name evidence="3" type="ORF">PPENT_87.1.T1460023</name>
</gene>
<dbReference type="Proteomes" id="UP000689195">
    <property type="component" value="Unassembled WGS sequence"/>
</dbReference>
<dbReference type="Pfam" id="PF09409">
    <property type="entry name" value="PUB"/>
    <property type="match status" value="1"/>
</dbReference>
<proteinExistence type="predicted"/>